<evidence type="ECO:0000313" key="8">
    <source>
        <dbReference type="Proteomes" id="UP000728032"/>
    </source>
</evidence>
<dbReference type="Proteomes" id="UP000728032">
    <property type="component" value="Unassembled WGS sequence"/>
</dbReference>
<dbReference type="PANTHER" id="PTHR22911:SF6">
    <property type="entry name" value="SOLUTE CARRIER FAMILY 35 MEMBER G1"/>
    <property type="match status" value="1"/>
</dbReference>
<accession>A0A7R9MLQ2</accession>
<keyword evidence="4 5" id="KW-0472">Membrane</keyword>
<organism evidence="7">
    <name type="scientific">Oppiella nova</name>
    <dbReference type="NCBI Taxonomy" id="334625"/>
    <lineage>
        <taxon>Eukaryota</taxon>
        <taxon>Metazoa</taxon>
        <taxon>Ecdysozoa</taxon>
        <taxon>Arthropoda</taxon>
        <taxon>Chelicerata</taxon>
        <taxon>Arachnida</taxon>
        <taxon>Acari</taxon>
        <taxon>Acariformes</taxon>
        <taxon>Sarcoptiformes</taxon>
        <taxon>Oribatida</taxon>
        <taxon>Brachypylina</taxon>
        <taxon>Oppioidea</taxon>
        <taxon>Oppiidae</taxon>
        <taxon>Oppiella</taxon>
    </lineage>
</organism>
<dbReference type="OrthoDB" id="8300370at2759"/>
<gene>
    <name evidence="7" type="ORF">ONB1V03_LOCUS17934</name>
</gene>
<evidence type="ECO:0000256" key="2">
    <source>
        <dbReference type="ARBA" id="ARBA00022692"/>
    </source>
</evidence>
<keyword evidence="2 5" id="KW-0812">Transmembrane</keyword>
<dbReference type="PANTHER" id="PTHR22911">
    <property type="entry name" value="ACYL-MALONYL CONDENSING ENZYME-RELATED"/>
    <property type="match status" value="1"/>
</dbReference>
<feature type="transmembrane region" description="Helical" evidence="5">
    <location>
        <begin position="71"/>
        <end position="93"/>
    </location>
</feature>
<feature type="domain" description="EamA" evidence="6">
    <location>
        <begin position="74"/>
        <end position="183"/>
    </location>
</feature>
<feature type="non-terminal residue" evidence="7">
    <location>
        <position position="1"/>
    </location>
</feature>
<dbReference type="InterPro" id="IPR037185">
    <property type="entry name" value="EmrE-like"/>
</dbReference>
<dbReference type="EMBL" id="CAJPVJ010023425">
    <property type="protein sequence ID" value="CAG2178509.1"/>
    <property type="molecule type" value="Genomic_DNA"/>
</dbReference>
<evidence type="ECO:0000313" key="7">
    <source>
        <dbReference type="EMBL" id="CAD7661373.1"/>
    </source>
</evidence>
<evidence type="ECO:0000256" key="3">
    <source>
        <dbReference type="ARBA" id="ARBA00022989"/>
    </source>
</evidence>
<keyword evidence="3 5" id="KW-1133">Transmembrane helix</keyword>
<dbReference type="AlphaFoldDB" id="A0A7R9MLQ2"/>
<sequence>MPLLNEKTVSDILLAQHQHQQLQNQIPDQSDLDATHSMLTKPTGAVDVEKNGSKFAMEMPKSLADRLADKIPAFGLIMALISVVCFSIGSVIVKVLTQMHSIQVLVIRCVIQFVFYTITALIYRYPLMAPKGHRVDLALRCVSGTISLITIFIAYRLMPLADASTIHFASPVFVTVFAYFILK</sequence>
<feature type="transmembrane region" description="Helical" evidence="5">
    <location>
        <begin position="105"/>
        <end position="125"/>
    </location>
</feature>
<dbReference type="InterPro" id="IPR000620">
    <property type="entry name" value="EamA_dom"/>
</dbReference>
<dbReference type="EMBL" id="OC938250">
    <property type="protein sequence ID" value="CAD7661373.1"/>
    <property type="molecule type" value="Genomic_DNA"/>
</dbReference>
<feature type="transmembrane region" description="Helical" evidence="5">
    <location>
        <begin position="164"/>
        <end position="182"/>
    </location>
</feature>
<reference evidence="7" key="1">
    <citation type="submission" date="2020-11" db="EMBL/GenBank/DDBJ databases">
        <authorList>
            <person name="Tran Van P."/>
        </authorList>
    </citation>
    <scope>NUCLEOTIDE SEQUENCE</scope>
</reference>
<dbReference type="SUPFAM" id="SSF103481">
    <property type="entry name" value="Multidrug resistance efflux transporter EmrE"/>
    <property type="match status" value="1"/>
</dbReference>
<evidence type="ECO:0000256" key="4">
    <source>
        <dbReference type="ARBA" id="ARBA00023136"/>
    </source>
</evidence>
<dbReference type="GO" id="GO:0016020">
    <property type="term" value="C:membrane"/>
    <property type="evidence" value="ECO:0007669"/>
    <property type="project" value="UniProtKB-SubCell"/>
</dbReference>
<evidence type="ECO:0000256" key="5">
    <source>
        <dbReference type="SAM" id="Phobius"/>
    </source>
</evidence>
<evidence type="ECO:0000256" key="1">
    <source>
        <dbReference type="ARBA" id="ARBA00004141"/>
    </source>
</evidence>
<feature type="transmembrane region" description="Helical" evidence="5">
    <location>
        <begin position="137"/>
        <end position="158"/>
    </location>
</feature>
<comment type="subcellular location">
    <subcellularLocation>
        <location evidence="1">Membrane</location>
        <topology evidence="1">Multi-pass membrane protein</topology>
    </subcellularLocation>
</comment>
<proteinExistence type="predicted"/>
<name>A0A7R9MLQ2_9ACAR</name>
<evidence type="ECO:0000259" key="6">
    <source>
        <dbReference type="Pfam" id="PF00892"/>
    </source>
</evidence>
<protein>
    <recommendedName>
        <fullName evidence="6">EamA domain-containing protein</fullName>
    </recommendedName>
</protein>
<dbReference type="Pfam" id="PF00892">
    <property type="entry name" value="EamA"/>
    <property type="match status" value="1"/>
</dbReference>
<keyword evidence="8" id="KW-1185">Reference proteome</keyword>